<accession>A0A7J6LBE8</accession>
<dbReference type="GO" id="GO:0003682">
    <property type="term" value="F:chromatin binding"/>
    <property type="evidence" value="ECO:0007669"/>
    <property type="project" value="InterPro"/>
</dbReference>
<dbReference type="EMBL" id="JAAPAO010000595">
    <property type="protein sequence ID" value="KAF4656483.1"/>
    <property type="molecule type" value="Genomic_DNA"/>
</dbReference>
<feature type="region of interest" description="Disordered" evidence="5">
    <location>
        <begin position="237"/>
        <end position="303"/>
    </location>
</feature>
<dbReference type="GO" id="GO:0006351">
    <property type="term" value="P:DNA-templated transcription"/>
    <property type="evidence" value="ECO:0007669"/>
    <property type="project" value="InterPro"/>
</dbReference>
<dbReference type="SUPFAM" id="SSF46942">
    <property type="entry name" value="Elongation factor TFIIS domain 2"/>
    <property type="match status" value="1"/>
</dbReference>
<dbReference type="PROSITE" id="PS51038">
    <property type="entry name" value="BAH"/>
    <property type="match status" value="1"/>
</dbReference>
<keyword evidence="1" id="KW-0479">Metal-binding</keyword>
<reference evidence="8 9" key="1">
    <citation type="submission" date="2020-04" db="EMBL/GenBank/DDBJ databases">
        <title>Perkinsus chesapeaki whole genome sequence.</title>
        <authorList>
            <person name="Bogema D.R."/>
        </authorList>
    </citation>
    <scope>NUCLEOTIDE SEQUENCE [LARGE SCALE GENOMIC DNA]</scope>
    <source>
        <strain evidence="8">ATCC PRA-425</strain>
    </source>
</reference>
<feature type="compositionally biased region" description="Basic and acidic residues" evidence="5">
    <location>
        <begin position="500"/>
        <end position="514"/>
    </location>
</feature>
<feature type="domain" description="BAH" evidence="6">
    <location>
        <begin position="30"/>
        <end position="154"/>
    </location>
</feature>
<comment type="caution">
    <text evidence="8">The sequence shown here is derived from an EMBL/GenBank/DDBJ whole genome shotgun (WGS) entry which is preliminary data.</text>
</comment>
<dbReference type="GO" id="GO:0008270">
    <property type="term" value="F:zinc ion binding"/>
    <property type="evidence" value="ECO:0007669"/>
    <property type="project" value="UniProtKB-KW"/>
</dbReference>
<dbReference type="InterPro" id="IPR003618">
    <property type="entry name" value="TFIIS_cen_dom"/>
</dbReference>
<dbReference type="PANTHER" id="PTHR11477">
    <property type="entry name" value="TRANSCRIPTION FACTOR S-II ZINC FINGER DOMAIN-CONTAINING PROTEIN"/>
    <property type="match status" value="1"/>
</dbReference>
<dbReference type="OrthoDB" id="1742074at2759"/>
<keyword evidence="9" id="KW-1185">Reference proteome</keyword>
<feature type="domain" description="TFIIS central" evidence="7">
    <location>
        <begin position="301"/>
        <end position="440"/>
    </location>
</feature>
<evidence type="ECO:0000256" key="2">
    <source>
        <dbReference type="ARBA" id="ARBA00022771"/>
    </source>
</evidence>
<dbReference type="Proteomes" id="UP000591131">
    <property type="component" value="Unassembled WGS sequence"/>
</dbReference>
<protein>
    <submittedName>
        <fullName evidence="8">SPOC domain containing 1</fullName>
    </submittedName>
</protein>
<evidence type="ECO:0000259" key="7">
    <source>
        <dbReference type="PROSITE" id="PS51321"/>
    </source>
</evidence>
<evidence type="ECO:0000259" key="6">
    <source>
        <dbReference type="PROSITE" id="PS51038"/>
    </source>
</evidence>
<evidence type="ECO:0000256" key="5">
    <source>
        <dbReference type="SAM" id="MobiDB-lite"/>
    </source>
</evidence>
<dbReference type="GO" id="GO:0005634">
    <property type="term" value="C:nucleus"/>
    <property type="evidence" value="ECO:0007669"/>
    <property type="project" value="TreeGrafter"/>
</dbReference>
<dbReference type="AlphaFoldDB" id="A0A7J6LBE8"/>
<evidence type="ECO:0000313" key="9">
    <source>
        <dbReference type="Proteomes" id="UP000591131"/>
    </source>
</evidence>
<feature type="compositionally biased region" description="Pro residues" evidence="5">
    <location>
        <begin position="475"/>
        <end position="485"/>
    </location>
</feature>
<dbReference type="InterPro" id="IPR043151">
    <property type="entry name" value="BAH_sf"/>
</dbReference>
<evidence type="ECO:0000256" key="1">
    <source>
        <dbReference type="ARBA" id="ARBA00022723"/>
    </source>
</evidence>
<dbReference type="Pfam" id="PF07500">
    <property type="entry name" value="TFIIS_M"/>
    <property type="match status" value="1"/>
</dbReference>
<evidence type="ECO:0000256" key="3">
    <source>
        <dbReference type="ARBA" id="ARBA00022833"/>
    </source>
</evidence>
<sequence>MPVSPERQLRSLLSEAPGELLLTHPVLNIPIYRGSDVELFSGDPSKPYVARIEDFKPGMGLRCRWYWRPFLDFGQSAGMPDIDAATGRSLNSYGASELLGGYREDWNPPEAITALVKVLPIEEWLKLDVTLPAKGIYFTRQVYTEGKGCSPELARTVLAPDPKGATSSMMNTPQVPVLHLQVINPEMRVYECQNCHKLYHPHAVQPGAATREKDYSSQSAISFICGGCGSISVNLPTTPTNSNELQRDTVNEELNDDSGTRSPAVESDRESDSRNNAADSSRNSEKRKKRKSKSSPQSEEKRKQVVDKFYNSLLLGAAEMKAAGLQMKALEMEESSDDTTGDDTIPLNSLARRIEEAMYDNHGQSIKSKSYRAAYRTVSFNLSDPQNASLRRRVLTGEMNPQHLVTASPDELGSDSMKKKRLRQQEKYYKSQVLLEKKLRTSSPDRPVVQAEANRGQEGHLDNDEDGDDNEVLLPPMPEFGLPPSPDKEDLDNIQDDTEMIDHDDAEENSKDLEDLNLSNESIQEAVMMEVEDWNLAQEEMDDISDDALDELGSIEEDPSEDHEDDEKPEDEENEDGKNGSPQLRGSLLANAETRNLVEEALKDRGDWSLEATATRLKGRVEDSPSHLALIDTLRRELCPT</sequence>
<dbReference type="Gene3D" id="1.10.472.30">
    <property type="entry name" value="Transcription elongation factor S-II, central domain"/>
    <property type="match status" value="1"/>
</dbReference>
<feature type="compositionally biased region" description="Acidic residues" evidence="5">
    <location>
        <begin position="489"/>
        <end position="499"/>
    </location>
</feature>
<feature type="compositionally biased region" description="Acidic residues" evidence="5">
    <location>
        <begin position="539"/>
        <end position="575"/>
    </location>
</feature>
<feature type="region of interest" description="Disordered" evidence="5">
    <location>
        <begin position="400"/>
        <end position="592"/>
    </location>
</feature>
<organism evidence="8 9">
    <name type="scientific">Perkinsus chesapeaki</name>
    <name type="common">Clam parasite</name>
    <name type="synonym">Perkinsus andrewsi</name>
    <dbReference type="NCBI Taxonomy" id="330153"/>
    <lineage>
        <taxon>Eukaryota</taxon>
        <taxon>Sar</taxon>
        <taxon>Alveolata</taxon>
        <taxon>Perkinsozoa</taxon>
        <taxon>Perkinsea</taxon>
        <taxon>Perkinsida</taxon>
        <taxon>Perkinsidae</taxon>
        <taxon>Perkinsus</taxon>
    </lineage>
</organism>
<dbReference type="PANTHER" id="PTHR11477:SF0">
    <property type="entry name" value="IP08861P-RELATED"/>
    <property type="match status" value="1"/>
</dbReference>
<dbReference type="InterPro" id="IPR036575">
    <property type="entry name" value="TFIIS_cen_dom_sf"/>
</dbReference>
<dbReference type="SMART" id="SM00510">
    <property type="entry name" value="TFS2M"/>
    <property type="match status" value="1"/>
</dbReference>
<keyword evidence="3" id="KW-0862">Zinc</keyword>
<keyword evidence="2" id="KW-0863">Zinc-finger</keyword>
<evidence type="ECO:0000256" key="4">
    <source>
        <dbReference type="ARBA" id="ARBA00023242"/>
    </source>
</evidence>
<dbReference type="Gene3D" id="2.30.30.490">
    <property type="match status" value="1"/>
</dbReference>
<name>A0A7J6LBE8_PERCH</name>
<feature type="compositionally biased region" description="Basic and acidic residues" evidence="5">
    <location>
        <begin position="423"/>
        <end position="439"/>
    </location>
</feature>
<keyword evidence="4" id="KW-0539">Nucleus</keyword>
<evidence type="ECO:0000313" key="8">
    <source>
        <dbReference type="EMBL" id="KAF4656483.1"/>
    </source>
</evidence>
<dbReference type="InterPro" id="IPR001025">
    <property type="entry name" value="BAH_dom"/>
</dbReference>
<gene>
    <name evidence="8" type="primary">SPOCD1</name>
    <name evidence="8" type="ORF">FOL47_008895</name>
</gene>
<proteinExistence type="predicted"/>
<dbReference type="PROSITE" id="PS51321">
    <property type="entry name" value="TFIIS_CENTRAL"/>
    <property type="match status" value="1"/>
</dbReference>